<dbReference type="InterPro" id="IPR004108">
    <property type="entry name" value="Fe_hydrogenase_lsu_C"/>
</dbReference>
<evidence type="ECO:0000313" key="7">
    <source>
        <dbReference type="EMBL" id="KAF2862858.1"/>
    </source>
</evidence>
<feature type="domain" description="Iron hydrogenase large subunit C-terminal" evidence="6">
    <location>
        <begin position="91"/>
        <end position="422"/>
    </location>
</feature>
<dbReference type="GO" id="GO:0051539">
    <property type="term" value="F:4 iron, 4 sulfur cluster binding"/>
    <property type="evidence" value="ECO:0007669"/>
    <property type="project" value="UniProtKB-KW"/>
</dbReference>
<keyword evidence="3" id="KW-0411">Iron-sulfur</keyword>
<keyword evidence="2" id="KW-0004">4Fe-4S</keyword>
<keyword evidence="2" id="KW-0479">Metal-binding</keyword>
<name>A0A6A7C871_9PEZI</name>
<evidence type="ECO:0000256" key="3">
    <source>
        <dbReference type="ARBA" id="ARBA00023014"/>
    </source>
</evidence>
<dbReference type="SUPFAM" id="SSF53920">
    <property type="entry name" value="Fe-only hydrogenase"/>
    <property type="match status" value="1"/>
</dbReference>
<keyword evidence="8" id="KW-1185">Reference proteome</keyword>
<comment type="function">
    <text evidence="4">Component of the cytosolic Fe/S protein assembly machinery. Required for maturation of extramitochondrial Fe/S proteins. May play a role in the transfer of pre-assembled Fe/S clusters to target apoproteins.</text>
</comment>
<accession>A0A6A7C871</accession>
<evidence type="ECO:0000313" key="8">
    <source>
        <dbReference type="Proteomes" id="UP000799421"/>
    </source>
</evidence>
<dbReference type="InterPro" id="IPR009016">
    <property type="entry name" value="Fe_hydrogenase"/>
</dbReference>
<dbReference type="PANTHER" id="PTHR11615">
    <property type="entry name" value="NITRATE, FORMATE, IRON DEHYDROGENASE"/>
    <property type="match status" value="1"/>
</dbReference>
<reference evidence="7" key="1">
    <citation type="journal article" date="2020" name="Stud. Mycol.">
        <title>101 Dothideomycetes genomes: a test case for predicting lifestyles and emergence of pathogens.</title>
        <authorList>
            <person name="Haridas S."/>
            <person name="Albert R."/>
            <person name="Binder M."/>
            <person name="Bloem J."/>
            <person name="Labutti K."/>
            <person name="Salamov A."/>
            <person name="Andreopoulos B."/>
            <person name="Baker S."/>
            <person name="Barry K."/>
            <person name="Bills G."/>
            <person name="Bluhm B."/>
            <person name="Cannon C."/>
            <person name="Castanera R."/>
            <person name="Culley D."/>
            <person name="Daum C."/>
            <person name="Ezra D."/>
            <person name="Gonzalez J."/>
            <person name="Henrissat B."/>
            <person name="Kuo A."/>
            <person name="Liang C."/>
            <person name="Lipzen A."/>
            <person name="Lutzoni F."/>
            <person name="Magnuson J."/>
            <person name="Mondo S."/>
            <person name="Nolan M."/>
            <person name="Ohm R."/>
            <person name="Pangilinan J."/>
            <person name="Park H.-J."/>
            <person name="Ramirez L."/>
            <person name="Alfaro M."/>
            <person name="Sun H."/>
            <person name="Tritt A."/>
            <person name="Yoshinaga Y."/>
            <person name="Zwiers L.-H."/>
            <person name="Turgeon B."/>
            <person name="Goodwin S."/>
            <person name="Spatafora J."/>
            <person name="Crous P."/>
            <person name="Grigoriev I."/>
        </authorList>
    </citation>
    <scope>NUCLEOTIDE SEQUENCE</scope>
    <source>
        <strain evidence="7">CBS 480.64</strain>
    </source>
</reference>
<organism evidence="7 8">
    <name type="scientific">Piedraia hortae CBS 480.64</name>
    <dbReference type="NCBI Taxonomy" id="1314780"/>
    <lineage>
        <taxon>Eukaryota</taxon>
        <taxon>Fungi</taxon>
        <taxon>Dikarya</taxon>
        <taxon>Ascomycota</taxon>
        <taxon>Pezizomycotina</taxon>
        <taxon>Dothideomycetes</taxon>
        <taxon>Dothideomycetidae</taxon>
        <taxon>Capnodiales</taxon>
        <taxon>Piedraiaceae</taxon>
        <taxon>Piedraia</taxon>
    </lineage>
</organism>
<evidence type="ECO:0000256" key="1">
    <source>
        <dbReference type="ARBA" id="ARBA00006596"/>
    </source>
</evidence>
<comment type="similarity">
    <text evidence="1">Belongs to the NARF family.</text>
</comment>
<evidence type="ECO:0000256" key="2">
    <source>
        <dbReference type="ARBA" id="ARBA00022485"/>
    </source>
</evidence>
<evidence type="ECO:0000259" key="6">
    <source>
        <dbReference type="Pfam" id="PF02906"/>
    </source>
</evidence>
<evidence type="ECO:0000256" key="5">
    <source>
        <dbReference type="ARBA" id="ARBA00031269"/>
    </source>
</evidence>
<gene>
    <name evidence="7" type="ORF">K470DRAFT_212097</name>
</gene>
<dbReference type="EMBL" id="MU005964">
    <property type="protein sequence ID" value="KAF2862858.1"/>
    <property type="molecule type" value="Genomic_DNA"/>
</dbReference>
<dbReference type="Pfam" id="PF02906">
    <property type="entry name" value="Fe_hyd_lg_C"/>
    <property type="match status" value="1"/>
</dbReference>
<dbReference type="Gene3D" id="3.40.50.1780">
    <property type="match status" value="1"/>
</dbReference>
<dbReference type="Gene3D" id="3.40.950.10">
    <property type="entry name" value="Fe-only Hydrogenase (Larger Subunit), Chain L, domain 3"/>
    <property type="match status" value="1"/>
</dbReference>
<dbReference type="Proteomes" id="UP000799421">
    <property type="component" value="Unassembled WGS sequence"/>
</dbReference>
<proteinExistence type="inferred from homology"/>
<evidence type="ECO:0000256" key="4">
    <source>
        <dbReference type="ARBA" id="ARBA00025099"/>
    </source>
</evidence>
<dbReference type="InterPro" id="IPR050340">
    <property type="entry name" value="Cytosolic_Fe-S_CAF"/>
</dbReference>
<keyword evidence="2" id="KW-0408">Iron</keyword>
<dbReference type="OrthoDB" id="10253113at2759"/>
<sequence>MSAILSANDLNDFINPGVACIKQVEIPNYEVTKENDRPAHIAFTDCLACSGCVTSAEAVLISLQSHDEVLNTLDRFPEKSWNGEKRDGKIFIATVSPQARASIAATYKISERHAGHLIAQLLSGPEGLRAGGAHGSGFHWLIDSNALRDLALVTTADEISSSSDASPKTPVLTSACPGWICYAEKTHPHILPHLSRIKSPQALAGTIVKSILASQLGVSPADVWHLAIMPCFDKKLEASRTELASQAWRKNVDEAVRDVDCVITPRELLKLAQTRGISLHNFPRKPVNQAPFPDPIIDRFLFRRRLPRPPDLPADQVGTGGGYLYHILKNQQSLHPNSTLQVKPGRNSDVAVYEIISPDGTSLFKAARYYGFRNIQNLVRGLKPSKPSRIPDARVPHKKSVGVSDYAYAEVMACPGGCTNGGGQIKVDDLREMDGEARIDLTSKQWLAEVDEAYWSADSDEMEKTESRIDDGSSHGKIIDGIDHDYVLGVLDHWAEITRTKKEDLVYTSYREVKKNVGLSAAMVADGGW</sequence>
<dbReference type="AlphaFoldDB" id="A0A6A7C871"/>
<protein>
    <recommendedName>
        <fullName evidence="5">Nuclear architecture-related protein 1</fullName>
    </recommendedName>
</protein>